<dbReference type="InterPro" id="IPR000330">
    <property type="entry name" value="SNF2_N"/>
</dbReference>
<keyword evidence="1" id="KW-0378">Hydrolase</keyword>
<evidence type="ECO:0000256" key="2">
    <source>
        <dbReference type="ARBA" id="ARBA00022806"/>
    </source>
</evidence>
<dbReference type="SMART" id="SM00490">
    <property type="entry name" value="HELICc"/>
    <property type="match status" value="1"/>
</dbReference>
<feature type="non-terminal residue" evidence="5">
    <location>
        <position position="1"/>
    </location>
</feature>
<gene>
    <name evidence="5" type="ORF">ENJ51_12150</name>
</gene>
<dbReference type="CDD" id="cd18012">
    <property type="entry name" value="DEXQc_arch_SWI2_SNF2"/>
    <property type="match status" value="1"/>
</dbReference>
<dbReference type="CDD" id="cd18793">
    <property type="entry name" value="SF2_C_SNF"/>
    <property type="match status" value="1"/>
</dbReference>
<reference evidence="5" key="1">
    <citation type="journal article" date="2020" name="mSystems">
        <title>Genome- and Community-Level Interaction Insights into Carbon Utilization and Element Cycling Functions of Hydrothermarchaeota in Hydrothermal Sediment.</title>
        <authorList>
            <person name="Zhou Z."/>
            <person name="Liu Y."/>
            <person name="Xu W."/>
            <person name="Pan J."/>
            <person name="Luo Z.H."/>
            <person name="Li M."/>
        </authorList>
    </citation>
    <scope>NUCLEOTIDE SEQUENCE [LARGE SCALE GENOMIC DNA]</scope>
    <source>
        <strain evidence="5">HyVt-493</strain>
    </source>
</reference>
<dbReference type="EMBL" id="DRMS01000463">
    <property type="protein sequence ID" value="HFC93551.1"/>
    <property type="molecule type" value="Genomic_DNA"/>
</dbReference>
<evidence type="ECO:0000313" key="5">
    <source>
        <dbReference type="EMBL" id="HFC93551.1"/>
    </source>
</evidence>
<dbReference type="Gene3D" id="3.40.50.300">
    <property type="entry name" value="P-loop containing nucleotide triphosphate hydrolases"/>
    <property type="match status" value="1"/>
</dbReference>
<dbReference type="Pfam" id="PF00271">
    <property type="entry name" value="Helicase_C"/>
    <property type="match status" value="1"/>
</dbReference>
<feature type="domain" description="Helicase C-terminal" evidence="4">
    <location>
        <begin position="645"/>
        <end position="805"/>
    </location>
</feature>
<dbReference type="Proteomes" id="UP000885750">
    <property type="component" value="Unassembled WGS sequence"/>
</dbReference>
<keyword evidence="2" id="KW-0347">Helicase</keyword>
<dbReference type="GO" id="GO:0016787">
    <property type="term" value="F:hydrolase activity"/>
    <property type="evidence" value="ECO:0007669"/>
    <property type="project" value="UniProtKB-KW"/>
</dbReference>
<dbReference type="AlphaFoldDB" id="A0A7V2T567"/>
<evidence type="ECO:0008006" key="6">
    <source>
        <dbReference type="Google" id="ProtNLM"/>
    </source>
</evidence>
<dbReference type="SMART" id="SM00487">
    <property type="entry name" value="DEXDc"/>
    <property type="match status" value="1"/>
</dbReference>
<dbReference type="GO" id="GO:0005524">
    <property type="term" value="F:ATP binding"/>
    <property type="evidence" value="ECO:0007669"/>
    <property type="project" value="InterPro"/>
</dbReference>
<comment type="caution">
    <text evidence="5">The sequence shown here is derived from an EMBL/GenBank/DDBJ whole genome shotgun (WGS) entry which is preliminary data.</text>
</comment>
<dbReference type="InterPro" id="IPR014001">
    <property type="entry name" value="Helicase_ATP-bd"/>
</dbReference>
<evidence type="ECO:0000259" key="3">
    <source>
        <dbReference type="PROSITE" id="PS51192"/>
    </source>
</evidence>
<accession>A0A7V2T567</accession>
<dbReference type="InterPro" id="IPR027417">
    <property type="entry name" value="P-loop_NTPase"/>
</dbReference>
<protein>
    <recommendedName>
        <fullName evidence="6">Helicase</fullName>
    </recommendedName>
</protein>
<dbReference type="InterPro" id="IPR049730">
    <property type="entry name" value="SNF2/RAD54-like_C"/>
</dbReference>
<proteinExistence type="predicted"/>
<dbReference type="PANTHER" id="PTHR10799">
    <property type="entry name" value="SNF2/RAD54 HELICASE FAMILY"/>
    <property type="match status" value="1"/>
</dbReference>
<evidence type="ECO:0000259" key="4">
    <source>
        <dbReference type="PROSITE" id="PS51194"/>
    </source>
</evidence>
<dbReference type="Gene3D" id="3.40.50.10810">
    <property type="entry name" value="Tandem AAA-ATPase domain"/>
    <property type="match status" value="1"/>
</dbReference>
<dbReference type="GO" id="GO:0004386">
    <property type="term" value="F:helicase activity"/>
    <property type="evidence" value="ECO:0007669"/>
    <property type="project" value="UniProtKB-KW"/>
</dbReference>
<dbReference type="PROSITE" id="PS51192">
    <property type="entry name" value="HELICASE_ATP_BIND_1"/>
    <property type="match status" value="1"/>
</dbReference>
<keyword evidence="2" id="KW-0547">Nucleotide-binding</keyword>
<dbReference type="PROSITE" id="PS51194">
    <property type="entry name" value="HELICASE_CTER"/>
    <property type="match status" value="1"/>
</dbReference>
<feature type="domain" description="Helicase ATP-binding" evidence="3">
    <location>
        <begin position="360"/>
        <end position="520"/>
    </location>
</feature>
<name>A0A7V2T567_LEUMU</name>
<evidence type="ECO:0000256" key="1">
    <source>
        <dbReference type="ARBA" id="ARBA00022801"/>
    </source>
</evidence>
<dbReference type="SUPFAM" id="SSF52540">
    <property type="entry name" value="P-loop containing nucleoside triphosphate hydrolases"/>
    <property type="match status" value="2"/>
</dbReference>
<organism evidence="5">
    <name type="scientific">Leucothrix mucor</name>
    <dbReference type="NCBI Taxonomy" id="45248"/>
    <lineage>
        <taxon>Bacteria</taxon>
        <taxon>Pseudomonadati</taxon>
        <taxon>Pseudomonadota</taxon>
        <taxon>Gammaproteobacteria</taxon>
        <taxon>Thiotrichales</taxon>
        <taxon>Thiotrichaceae</taxon>
        <taxon>Leucothrix</taxon>
    </lineage>
</organism>
<dbReference type="Pfam" id="PF00176">
    <property type="entry name" value="SNF2-rel_dom"/>
    <property type="match status" value="1"/>
</dbReference>
<sequence length="812" mass="93069">KVVHDTLNKEKIAYFLSAPRIAVEQAEQMSLKIVQTLPDYDYPLPFDINLQQIDIDTLPIFHLKLHAINRTAAMLRPDQPTTMHIATLSFQYNEINYQPITEADLRKNHHVFIKDNTRYRITRQLDAEQNALQTLTQEQFLAPNIPPLSITDFVLVADSVEGSVEAWDNFQTHKIPDLKAAGWQIEIDDSFMLEIEIIDDWYADLEESEGGDWFEMNLGFELNGKPINLLPMLVGLLADYPNKEVLHESLESKEYQLLPLESGQWIKIPTKRILQIIDTIIELYDTDALNKDGTLSISKHAGLHFNDLLNDPSLRWKGADELKKLNKKLRDFSGIEAVELPKGLDATLRDYQKQGLDWLQFLRNYQFNGVLADDMGLGKTIQTLANLQIEKESGRADLPSLVIAPTSLMSNWKNEAAHFTPDLNVLILQGPDRKQYFSDIENYDIILTTYPLMNRDKALYEKLEFHYLILDEAQAIKNTKAKTTQLIYALKARHRICVTGTPMENHLGEIWSMYHFLMPGYLGTQQKFNSLFRKPIEQHADDTRGQVLRARIEPFLLRRTKDVVADELPEKTEIIRTVTLSGKQRDLYETVRVAMDKKVRDEIKKKGLARSHIMILDALLKLRQVCCDPQLVKLEKARSVKESAKLELLMSMIPEMVEEGRKILLFSQFTSMLTIIETNLKKSKIKYTKLTGQTRKRAEAIEAFQEGDAKVFLISLKAGGVGLNLTAADVVIHYDPWWNPAVEKQATDRAHRIGQDKPVFVYKLITEETVEEKILKMQEKKQALADSLYAKKGKAEASFDQNDLMDLLKPLG</sequence>
<dbReference type="InterPro" id="IPR001650">
    <property type="entry name" value="Helicase_C-like"/>
</dbReference>
<dbReference type="InterPro" id="IPR038718">
    <property type="entry name" value="SNF2-like_sf"/>
</dbReference>
<keyword evidence="2" id="KW-0067">ATP-binding</keyword>
<dbReference type="FunFam" id="3.40.50.300:FF:000533">
    <property type="entry name" value="Helicase, Snf2 family"/>
    <property type="match status" value="1"/>
</dbReference>